<name>A0A7S1QJ94_ALECA</name>
<sequence length="263" mass="28074">MAGISTEKSPGGVAVITLAKEPVNSMNLDFWQGLLQAFEACENDPSVRAVIFRSGLKRSVFTAGLDVKELHAPSTGRERLLNFWRTLSRTLTRVYRSPMVTVAAIGGACPAAGCCLALCCDYRVITANGSMGLNEVQLGIPVPVYWVKLLVATIGSGRASRLLQTGVMPASSELLQLGMVDAMVERPDELLPHATAEAQRWLANPDAGRAATKAFLRGPLAETWEADIEADSAGLWETMNTAAYLKAIESVIARLSGGKAAKL</sequence>
<dbReference type="Pfam" id="PF00378">
    <property type="entry name" value="ECH_1"/>
    <property type="match status" value="1"/>
</dbReference>
<reference evidence="1" key="1">
    <citation type="submission" date="2021-01" db="EMBL/GenBank/DDBJ databases">
        <authorList>
            <person name="Corre E."/>
            <person name="Pelletier E."/>
            <person name="Niang G."/>
            <person name="Scheremetjew M."/>
            <person name="Finn R."/>
            <person name="Kale V."/>
            <person name="Holt S."/>
            <person name="Cochrane G."/>
            <person name="Meng A."/>
            <person name="Brown T."/>
            <person name="Cohen L."/>
        </authorList>
    </citation>
    <scope>NUCLEOTIDE SEQUENCE</scope>
    <source>
        <strain evidence="1">OF101</strain>
    </source>
</reference>
<dbReference type="SUPFAM" id="SSF52096">
    <property type="entry name" value="ClpP/crotonase"/>
    <property type="match status" value="1"/>
</dbReference>
<gene>
    <name evidence="1" type="ORF">ACAT0790_LOCUS26717</name>
</gene>
<organism evidence="1">
    <name type="scientific">Alexandrium catenella</name>
    <name type="common">Red tide dinoflagellate</name>
    <name type="synonym">Gonyaulax catenella</name>
    <dbReference type="NCBI Taxonomy" id="2925"/>
    <lineage>
        <taxon>Eukaryota</taxon>
        <taxon>Sar</taxon>
        <taxon>Alveolata</taxon>
        <taxon>Dinophyceae</taxon>
        <taxon>Gonyaulacales</taxon>
        <taxon>Pyrocystaceae</taxon>
        <taxon>Alexandrium</taxon>
    </lineage>
</organism>
<protein>
    <submittedName>
        <fullName evidence="1">Uncharacterized protein</fullName>
    </submittedName>
</protein>
<dbReference type="AlphaFoldDB" id="A0A7S1QJ94"/>
<dbReference type="PANTHER" id="PTHR11941">
    <property type="entry name" value="ENOYL-COA HYDRATASE-RELATED"/>
    <property type="match status" value="1"/>
</dbReference>
<dbReference type="CDD" id="cd06558">
    <property type="entry name" value="crotonase-like"/>
    <property type="match status" value="1"/>
</dbReference>
<dbReference type="Gene3D" id="3.90.226.10">
    <property type="entry name" value="2-enoyl-CoA Hydratase, Chain A, domain 1"/>
    <property type="match status" value="1"/>
</dbReference>
<evidence type="ECO:0000313" key="1">
    <source>
        <dbReference type="EMBL" id="CAD9140553.1"/>
    </source>
</evidence>
<proteinExistence type="predicted"/>
<dbReference type="InterPro" id="IPR029045">
    <property type="entry name" value="ClpP/crotonase-like_dom_sf"/>
</dbReference>
<dbReference type="EMBL" id="HBGE01044314">
    <property type="protein sequence ID" value="CAD9140553.1"/>
    <property type="molecule type" value="Transcribed_RNA"/>
</dbReference>
<dbReference type="GO" id="GO:0005739">
    <property type="term" value="C:mitochondrion"/>
    <property type="evidence" value="ECO:0007669"/>
    <property type="project" value="TreeGrafter"/>
</dbReference>
<dbReference type="InterPro" id="IPR001753">
    <property type="entry name" value="Enoyl-CoA_hydra/iso"/>
</dbReference>
<dbReference type="GO" id="GO:0006635">
    <property type="term" value="P:fatty acid beta-oxidation"/>
    <property type="evidence" value="ECO:0007669"/>
    <property type="project" value="TreeGrafter"/>
</dbReference>
<dbReference type="PANTHER" id="PTHR11941:SF45">
    <property type="entry name" value="ENOYL-COA DELTA ISOMERASE 1, MITOCHONDRIAL"/>
    <property type="match status" value="1"/>
</dbReference>
<accession>A0A7S1QJ94</accession>